<sequence>MIIEYPIDPSPTISPPKSSLIPNDSRTNRNQRRKIRVKGQKRTRRRKAQITNNQPPQKN</sequence>
<evidence type="ECO:0000313" key="3">
    <source>
        <dbReference type="Proteomes" id="UP000276133"/>
    </source>
</evidence>
<dbReference type="EMBL" id="REGN01001671">
    <property type="protein sequence ID" value="RNA33188.1"/>
    <property type="molecule type" value="Genomic_DNA"/>
</dbReference>
<dbReference type="Proteomes" id="UP000276133">
    <property type="component" value="Unassembled WGS sequence"/>
</dbReference>
<proteinExistence type="predicted"/>
<feature type="compositionally biased region" description="Basic residues" evidence="1">
    <location>
        <begin position="29"/>
        <end position="48"/>
    </location>
</feature>
<accession>A0A3M7SCB8</accession>
<feature type="region of interest" description="Disordered" evidence="1">
    <location>
        <begin position="1"/>
        <end position="59"/>
    </location>
</feature>
<name>A0A3M7SCB8_BRAPC</name>
<evidence type="ECO:0000313" key="2">
    <source>
        <dbReference type="EMBL" id="RNA33188.1"/>
    </source>
</evidence>
<gene>
    <name evidence="2" type="ORF">BpHYR1_052009</name>
</gene>
<feature type="compositionally biased region" description="Polar residues" evidence="1">
    <location>
        <begin position="49"/>
        <end position="59"/>
    </location>
</feature>
<organism evidence="2 3">
    <name type="scientific">Brachionus plicatilis</name>
    <name type="common">Marine rotifer</name>
    <name type="synonym">Brachionus muelleri</name>
    <dbReference type="NCBI Taxonomy" id="10195"/>
    <lineage>
        <taxon>Eukaryota</taxon>
        <taxon>Metazoa</taxon>
        <taxon>Spiralia</taxon>
        <taxon>Gnathifera</taxon>
        <taxon>Rotifera</taxon>
        <taxon>Eurotatoria</taxon>
        <taxon>Monogononta</taxon>
        <taxon>Pseudotrocha</taxon>
        <taxon>Ploima</taxon>
        <taxon>Brachionidae</taxon>
        <taxon>Brachionus</taxon>
    </lineage>
</organism>
<dbReference type="AlphaFoldDB" id="A0A3M7SCB8"/>
<comment type="caution">
    <text evidence="2">The sequence shown here is derived from an EMBL/GenBank/DDBJ whole genome shotgun (WGS) entry which is preliminary data.</text>
</comment>
<feature type="compositionally biased region" description="Polar residues" evidence="1">
    <location>
        <begin position="15"/>
        <end position="25"/>
    </location>
</feature>
<reference evidence="2 3" key="1">
    <citation type="journal article" date="2018" name="Sci. Rep.">
        <title>Genomic signatures of local adaptation to the degree of environmental predictability in rotifers.</title>
        <authorList>
            <person name="Franch-Gras L."/>
            <person name="Hahn C."/>
            <person name="Garcia-Roger E.M."/>
            <person name="Carmona M.J."/>
            <person name="Serra M."/>
            <person name="Gomez A."/>
        </authorList>
    </citation>
    <scope>NUCLEOTIDE SEQUENCE [LARGE SCALE GENOMIC DNA]</scope>
    <source>
        <strain evidence="2">HYR1</strain>
    </source>
</reference>
<evidence type="ECO:0000256" key="1">
    <source>
        <dbReference type="SAM" id="MobiDB-lite"/>
    </source>
</evidence>
<protein>
    <submittedName>
        <fullName evidence="2">Uncharacterized protein</fullName>
    </submittedName>
</protein>
<keyword evidence="3" id="KW-1185">Reference proteome</keyword>